<protein>
    <recommendedName>
        <fullName evidence="2">CCHC-type domain-containing protein</fullName>
    </recommendedName>
</protein>
<organism evidence="3 4">
    <name type="scientific">Periconia macrospinosa</name>
    <dbReference type="NCBI Taxonomy" id="97972"/>
    <lineage>
        <taxon>Eukaryota</taxon>
        <taxon>Fungi</taxon>
        <taxon>Dikarya</taxon>
        <taxon>Ascomycota</taxon>
        <taxon>Pezizomycotina</taxon>
        <taxon>Dothideomycetes</taxon>
        <taxon>Pleosporomycetidae</taxon>
        <taxon>Pleosporales</taxon>
        <taxon>Massarineae</taxon>
        <taxon>Periconiaceae</taxon>
        <taxon>Periconia</taxon>
    </lineage>
</organism>
<name>A0A2V1E0V3_9PLEO</name>
<keyword evidence="1" id="KW-0863">Zinc-finger</keyword>
<feature type="domain" description="CCHC-type" evidence="2">
    <location>
        <begin position="200"/>
        <end position="215"/>
    </location>
</feature>
<dbReference type="OrthoDB" id="3863715at2759"/>
<dbReference type="Gene3D" id="4.10.60.10">
    <property type="entry name" value="Zinc finger, CCHC-type"/>
    <property type="match status" value="1"/>
</dbReference>
<dbReference type="PROSITE" id="PS50158">
    <property type="entry name" value="ZF_CCHC"/>
    <property type="match status" value="1"/>
</dbReference>
<dbReference type="Pfam" id="PF00098">
    <property type="entry name" value="zf-CCHC"/>
    <property type="match status" value="1"/>
</dbReference>
<dbReference type="GO" id="GO:0008270">
    <property type="term" value="F:zinc ion binding"/>
    <property type="evidence" value="ECO:0007669"/>
    <property type="project" value="UniProtKB-KW"/>
</dbReference>
<evidence type="ECO:0000256" key="1">
    <source>
        <dbReference type="PROSITE-ProRule" id="PRU00047"/>
    </source>
</evidence>
<dbReference type="EMBL" id="KZ805325">
    <property type="protein sequence ID" value="PVI04031.1"/>
    <property type="molecule type" value="Genomic_DNA"/>
</dbReference>
<proteinExistence type="predicted"/>
<dbReference type="Proteomes" id="UP000244855">
    <property type="component" value="Unassembled WGS sequence"/>
</dbReference>
<accession>A0A2V1E0V3</accession>
<reference evidence="3 4" key="1">
    <citation type="journal article" date="2018" name="Sci. Rep.">
        <title>Comparative genomics provides insights into the lifestyle and reveals functional heterogeneity of dark septate endophytic fungi.</title>
        <authorList>
            <person name="Knapp D.G."/>
            <person name="Nemeth J.B."/>
            <person name="Barry K."/>
            <person name="Hainaut M."/>
            <person name="Henrissat B."/>
            <person name="Johnson J."/>
            <person name="Kuo A."/>
            <person name="Lim J.H.P."/>
            <person name="Lipzen A."/>
            <person name="Nolan M."/>
            <person name="Ohm R.A."/>
            <person name="Tamas L."/>
            <person name="Grigoriev I.V."/>
            <person name="Spatafora J.W."/>
            <person name="Nagy L.G."/>
            <person name="Kovacs G.M."/>
        </authorList>
    </citation>
    <scope>NUCLEOTIDE SEQUENCE [LARGE SCALE GENOMIC DNA]</scope>
    <source>
        <strain evidence="3 4">DSE2036</strain>
    </source>
</reference>
<dbReference type="GO" id="GO:0003676">
    <property type="term" value="F:nucleic acid binding"/>
    <property type="evidence" value="ECO:0007669"/>
    <property type="project" value="InterPro"/>
</dbReference>
<evidence type="ECO:0000259" key="2">
    <source>
        <dbReference type="PROSITE" id="PS50158"/>
    </source>
</evidence>
<sequence length="257" mass="28708">MTPAVLAKLKTGKKVNVVARASPDDVTIVMEGVPIALLAHYSEYAKKNCGNDRLVVDGDRNNLRWVCQYMAAGEQDGNLSIKLNHFSVSGLCELYKLAQFLEYPSLIFRIDSILNCRIRNGVVNKDGVAKIYQFLPHLSKSVIAHVVQLMLVPRAMDYEPYSDLASENTAFGQDLDDAIQQNLKHKAAHITEAKARAPVCYHCKVAGHMARECPQRKKGNYHYRKSHVIQVATNGEGLRTCDRVVRKGEMTRTGLII</sequence>
<evidence type="ECO:0000313" key="3">
    <source>
        <dbReference type="EMBL" id="PVI04031.1"/>
    </source>
</evidence>
<dbReference type="SUPFAM" id="SSF57756">
    <property type="entry name" value="Retrovirus zinc finger-like domains"/>
    <property type="match status" value="1"/>
</dbReference>
<gene>
    <name evidence="3" type="ORF">DM02DRAFT_652048</name>
</gene>
<evidence type="ECO:0000313" key="4">
    <source>
        <dbReference type="Proteomes" id="UP000244855"/>
    </source>
</evidence>
<dbReference type="SMART" id="SM00343">
    <property type="entry name" value="ZnF_C2HC"/>
    <property type="match status" value="1"/>
</dbReference>
<keyword evidence="1" id="KW-0479">Metal-binding</keyword>
<dbReference type="InterPro" id="IPR001878">
    <property type="entry name" value="Znf_CCHC"/>
</dbReference>
<dbReference type="STRING" id="97972.A0A2V1E0V3"/>
<dbReference type="InterPro" id="IPR036875">
    <property type="entry name" value="Znf_CCHC_sf"/>
</dbReference>
<dbReference type="AlphaFoldDB" id="A0A2V1E0V3"/>
<keyword evidence="1" id="KW-0862">Zinc</keyword>
<keyword evidence="4" id="KW-1185">Reference proteome</keyword>